<dbReference type="Pfam" id="PF06983">
    <property type="entry name" value="3-dmu-9_3-mt"/>
    <property type="match status" value="1"/>
</dbReference>
<dbReference type="PANTHER" id="PTHR33990:SF5">
    <property type="entry name" value="PHNB-LIKE DOMAIN-CONTAINING PROTEIN"/>
    <property type="match status" value="1"/>
</dbReference>
<dbReference type="AlphaFoldDB" id="A0A0R1REY2"/>
<name>A0A0R1REY2_9LACO</name>
<dbReference type="SUPFAM" id="SSF54593">
    <property type="entry name" value="Glyoxalase/Bleomycin resistance protein/Dihydroxybiphenyl dioxygenase"/>
    <property type="match status" value="1"/>
</dbReference>
<feature type="domain" description="PhnB-like" evidence="1">
    <location>
        <begin position="6"/>
        <end position="135"/>
    </location>
</feature>
<dbReference type="InterPro" id="IPR029068">
    <property type="entry name" value="Glyas_Bleomycin-R_OHBP_Dase"/>
</dbReference>
<dbReference type="InterPro" id="IPR028973">
    <property type="entry name" value="PhnB-like"/>
</dbReference>
<dbReference type="Proteomes" id="UP000051697">
    <property type="component" value="Unassembled WGS sequence"/>
</dbReference>
<comment type="caution">
    <text evidence="2">The sequence shown here is derived from an EMBL/GenBank/DDBJ whole genome shotgun (WGS) entry which is preliminary data.</text>
</comment>
<dbReference type="EMBL" id="AZFE01000031">
    <property type="protein sequence ID" value="KRL55471.1"/>
    <property type="molecule type" value="Genomic_DNA"/>
</dbReference>
<sequence length="143" mass="15753">MSAQVYPYLSFESAKNAIAYYTEVFFATNQYRQEISEDQAEGFGLPLDKLEDTTIHGGFTIAGAKIMCADAIMAAPQTSSRVSILLNFSQDDSNEAQALFDHVAQSQTGRVIFPISEQSFGGGLGQLVDKYGITWMFRVESNK</sequence>
<evidence type="ECO:0000259" key="1">
    <source>
        <dbReference type="Pfam" id="PF06983"/>
    </source>
</evidence>
<proteinExistence type="predicted"/>
<dbReference type="KEGG" id="lol:LACOL_0236"/>
<dbReference type="RefSeq" id="WP_057890010.1">
    <property type="nucleotide sequence ID" value="NZ_AZFE01000031.1"/>
</dbReference>
<protein>
    <recommendedName>
        <fullName evidence="1">PhnB-like domain-containing protein</fullName>
    </recommendedName>
</protein>
<dbReference type="Gene3D" id="3.10.180.10">
    <property type="entry name" value="2,3-Dihydroxybiphenyl 1,2-Dioxygenase, domain 1"/>
    <property type="match status" value="1"/>
</dbReference>
<dbReference type="PATRIC" id="fig|1423778.4.peg.1102"/>
<dbReference type="OrthoDB" id="9795306at2"/>
<dbReference type="PANTHER" id="PTHR33990">
    <property type="entry name" value="PROTEIN YJDN-RELATED"/>
    <property type="match status" value="1"/>
</dbReference>
<organism evidence="2 3">
    <name type="scientific">Paucilactobacillus oligofermentans DSM 15707 = LMG 22743</name>
    <dbReference type="NCBI Taxonomy" id="1423778"/>
    <lineage>
        <taxon>Bacteria</taxon>
        <taxon>Bacillati</taxon>
        <taxon>Bacillota</taxon>
        <taxon>Bacilli</taxon>
        <taxon>Lactobacillales</taxon>
        <taxon>Lactobacillaceae</taxon>
        <taxon>Paucilactobacillus</taxon>
    </lineage>
</organism>
<reference evidence="2 3" key="1">
    <citation type="journal article" date="2015" name="Genome Announc.">
        <title>Expanding the biotechnology potential of lactobacilli through comparative genomics of 213 strains and associated genera.</title>
        <authorList>
            <person name="Sun Z."/>
            <person name="Harris H.M."/>
            <person name="McCann A."/>
            <person name="Guo C."/>
            <person name="Argimon S."/>
            <person name="Zhang W."/>
            <person name="Yang X."/>
            <person name="Jeffery I.B."/>
            <person name="Cooney J.C."/>
            <person name="Kagawa T.F."/>
            <person name="Liu W."/>
            <person name="Song Y."/>
            <person name="Salvetti E."/>
            <person name="Wrobel A."/>
            <person name="Rasinkangas P."/>
            <person name="Parkhill J."/>
            <person name="Rea M.C."/>
            <person name="O'Sullivan O."/>
            <person name="Ritari J."/>
            <person name="Douillard F.P."/>
            <person name="Paul Ross R."/>
            <person name="Yang R."/>
            <person name="Briner A.E."/>
            <person name="Felis G.E."/>
            <person name="de Vos W.M."/>
            <person name="Barrangou R."/>
            <person name="Klaenhammer T.R."/>
            <person name="Caufield P.W."/>
            <person name="Cui Y."/>
            <person name="Zhang H."/>
            <person name="O'Toole P.W."/>
        </authorList>
    </citation>
    <scope>NUCLEOTIDE SEQUENCE [LARGE SCALE GENOMIC DNA]</scope>
    <source>
        <strain evidence="2 3">DSM 15707</strain>
    </source>
</reference>
<dbReference type="STRING" id="1423778.FC70_GL001068"/>
<evidence type="ECO:0000313" key="2">
    <source>
        <dbReference type="EMBL" id="KRL55471.1"/>
    </source>
</evidence>
<accession>A0A0R1REY2</accession>
<keyword evidence="3" id="KW-1185">Reference proteome</keyword>
<evidence type="ECO:0000313" key="3">
    <source>
        <dbReference type="Proteomes" id="UP000051697"/>
    </source>
</evidence>
<gene>
    <name evidence="2" type="ORF">FC70_GL001068</name>
</gene>